<protein>
    <submittedName>
        <fullName evidence="1">Uncharacterized protein</fullName>
    </submittedName>
</protein>
<dbReference type="Proteomes" id="UP000198211">
    <property type="component" value="Unassembled WGS sequence"/>
</dbReference>
<reference evidence="2" key="1">
    <citation type="submission" date="2017-03" db="EMBL/GenBank/DDBJ databases">
        <title>Phytopthora megakarya and P. palmivora, two closely related causual agents of cacao black pod achieved similar genome size and gene model numbers by different mechanisms.</title>
        <authorList>
            <person name="Ali S."/>
            <person name="Shao J."/>
            <person name="Larry D.J."/>
            <person name="Kronmiller B."/>
            <person name="Shen D."/>
            <person name="Strem M.D."/>
            <person name="Melnick R.L."/>
            <person name="Guiltinan M.J."/>
            <person name="Tyler B.M."/>
            <person name="Meinhardt L.W."/>
            <person name="Bailey B.A."/>
        </authorList>
    </citation>
    <scope>NUCLEOTIDE SEQUENCE [LARGE SCALE GENOMIC DNA]</scope>
    <source>
        <strain evidence="2">zdho120</strain>
    </source>
</reference>
<evidence type="ECO:0000313" key="2">
    <source>
        <dbReference type="Proteomes" id="UP000198211"/>
    </source>
</evidence>
<keyword evidence="2" id="KW-1185">Reference proteome</keyword>
<gene>
    <name evidence="1" type="ORF">PHMEG_00034956</name>
</gene>
<accession>A0A225UQ23</accession>
<dbReference type="AlphaFoldDB" id="A0A225UQ23"/>
<dbReference type="EMBL" id="NBNE01013385">
    <property type="protein sequence ID" value="OWY95123.1"/>
    <property type="molecule type" value="Genomic_DNA"/>
</dbReference>
<name>A0A225UQ23_9STRA</name>
<dbReference type="OrthoDB" id="87414at2759"/>
<proteinExistence type="predicted"/>
<comment type="caution">
    <text evidence="1">The sequence shown here is derived from an EMBL/GenBank/DDBJ whole genome shotgun (WGS) entry which is preliminary data.</text>
</comment>
<organism evidence="1 2">
    <name type="scientific">Phytophthora megakarya</name>
    <dbReference type="NCBI Taxonomy" id="4795"/>
    <lineage>
        <taxon>Eukaryota</taxon>
        <taxon>Sar</taxon>
        <taxon>Stramenopiles</taxon>
        <taxon>Oomycota</taxon>
        <taxon>Peronosporomycetes</taxon>
        <taxon>Peronosporales</taxon>
        <taxon>Peronosporaceae</taxon>
        <taxon>Phytophthora</taxon>
    </lineage>
</organism>
<sequence length="270" mass="30160">MEVQLDRQGSLIRSSDSLLGQYFACHTHHRDPSTMIRSMELGYLAVNDANVHRYQEAQRILNTPELPVHHSLVESLEAYQVNAGLTKNSLTVPNKPPIHVTTWIAQVIRFAASMKPPLRCECDWMQPTTACSQRSNDKPLMFITPIALKTGFVAANWNPQFKLLFVGDICTESRTRLLTQDELCRKGYCNGAKRGKVGTLYDKWKAVLTAEVKVPVGIVPCQLRIGVGHWIVAAALDTSGPEPTLHRYELGHRDIGDVTRHSLGTVIPIK</sequence>
<evidence type="ECO:0000313" key="1">
    <source>
        <dbReference type="EMBL" id="OWY95123.1"/>
    </source>
</evidence>